<proteinExistence type="predicted"/>
<accession>A0ABQ4IGV2</accession>
<comment type="caution">
    <text evidence="1">The sequence shown here is derived from an EMBL/GenBank/DDBJ whole genome shotgun (WGS) entry which is preliminary data.</text>
</comment>
<evidence type="ECO:0000313" key="1">
    <source>
        <dbReference type="EMBL" id="GIJ17141.1"/>
    </source>
</evidence>
<evidence type="ECO:0000313" key="2">
    <source>
        <dbReference type="Proteomes" id="UP000647860"/>
    </source>
</evidence>
<evidence type="ECO:0008006" key="3">
    <source>
        <dbReference type="Google" id="ProtNLM"/>
    </source>
</evidence>
<dbReference type="EMBL" id="BOPA01000026">
    <property type="protein sequence ID" value="GIJ17141.1"/>
    <property type="molecule type" value="Genomic_DNA"/>
</dbReference>
<organism evidence="1 2">
    <name type="scientific">Micromonospora gifhornensis</name>
    <dbReference type="NCBI Taxonomy" id="84594"/>
    <lineage>
        <taxon>Bacteria</taxon>
        <taxon>Bacillati</taxon>
        <taxon>Actinomycetota</taxon>
        <taxon>Actinomycetes</taxon>
        <taxon>Micromonosporales</taxon>
        <taxon>Micromonosporaceae</taxon>
        <taxon>Micromonospora</taxon>
    </lineage>
</organism>
<reference evidence="1 2" key="1">
    <citation type="submission" date="2021-01" db="EMBL/GenBank/DDBJ databases">
        <title>Whole genome shotgun sequence of Verrucosispora gifhornensis NBRC 16317.</title>
        <authorList>
            <person name="Komaki H."/>
            <person name="Tamura T."/>
        </authorList>
    </citation>
    <scope>NUCLEOTIDE SEQUENCE [LARGE SCALE GENOMIC DNA]</scope>
    <source>
        <strain evidence="1 2">NBRC 16317</strain>
    </source>
</reference>
<gene>
    <name evidence="1" type="ORF">Vgi01_38250</name>
</gene>
<name>A0ABQ4IGV2_9ACTN</name>
<sequence length="203" mass="23108">MRAYVDRCGGDADAALALYRWNAAASGAYWETLSHLEVVLRNVLAEQLAARHAAMGRAGTWLDDPAGELDQRARADIREARRRVVAKGKQPADGQTISELSFGFWRFMLARRYNTVLWPSLAGGFPYAPDRARTTIDAPVTRLHLFRNRLAHHERIWTEPLTARYEDILGLLHHVEPRIVEWVRQECRVPLLLNSCPIARPHP</sequence>
<protein>
    <recommendedName>
        <fullName evidence="3">Abi-like protein</fullName>
    </recommendedName>
</protein>
<keyword evidence="2" id="KW-1185">Reference proteome</keyword>
<dbReference type="Proteomes" id="UP000647860">
    <property type="component" value="Unassembled WGS sequence"/>
</dbReference>